<keyword evidence="4" id="KW-0547">Nucleotide-binding</keyword>
<feature type="domain" description="ABC transporter" evidence="7">
    <location>
        <begin position="7"/>
        <end position="232"/>
    </location>
</feature>
<dbReference type="PANTHER" id="PTHR42711:SF5">
    <property type="entry name" value="ABC TRANSPORTER ATP-BINDING PROTEIN NATA"/>
    <property type="match status" value="1"/>
</dbReference>
<dbReference type="GO" id="GO:0005886">
    <property type="term" value="C:plasma membrane"/>
    <property type="evidence" value="ECO:0007669"/>
    <property type="project" value="UniProtKB-SubCell"/>
</dbReference>
<dbReference type="RefSeq" id="WP_285994967.1">
    <property type="nucleotide sequence ID" value="NZ_CP127295.1"/>
</dbReference>
<keyword evidence="6" id="KW-0046">Antibiotic resistance</keyword>
<evidence type="ECO:0000256" key="3">
    <source>
        <dbReference type="ARBA" id="ARBA00022448"/>
    </source>
</evidence>
<proteinExistence type="inferred from homology"/>
<evidence type="ECO:0000256" key="4">
    <source>
        <dbReference type="ARBA" id="ARBA00022741"/>
    </source>
</evidence>
<dbReference type="CDD" id="cd03230">
    <property type="entry name" value="ABC_DR_subfamily_A"/>
    <property type="match status" value="1"/>
</dbReference>
<dbReference type="SMART" id="SM00382">
    <property type="entry name" value="AAA"/>
    <property type="match status" value="1"/>
</dbReference>
<evidence type="ECO:0000256" key="1">
    <source>
        <dbReference type="ARBA" id="ARBA00004202"/>
    </source>
</evidence>
<dbReference type="PROSITE" id="PS50893">
    <property type="entry name" value="ABC_TRANSPORTER_2"/>
    <property type="match status" value="1"/>
</dbReference>
<evidence type="ECO:0000256" key="2">
    <source>
        <dbReference type="ARBA" id="ARBA00005417"/>
    </source>
</evidence>
<dbReference type="Proteomes" id="UP001239397">
    <property type="component" value="Chromosome"/>
</dbReference>
<dbReference type="Pfam" id="PF00005">
    <property type="entry name" value="ABC_tran"/>
    <property type="match status" value="1"/>
</dbReference>
<dbReference type="GO" id="GO:0046677">
    <property type="term" value="P:response to antibiotic"/>
    <property type="evidence" value="ECO:0007669"/>
    <property type="project" value="UniProtKB-KW"/>
</dbReference>
<evidence type="ECO:0000313" key="8">
    <source>
        <dbReference type="EMBL" id="WIX98482.1"/>
    </source>
</evidence>
<dbReference type="AlphaFoldDB" id="A0A9Y2JHB8"/>
<keyword evidence="3" id="KW-0813">Transport</keyword>
<dbReference type="InterPro" id="IPR003593">
    <property type="entry name" value="AAA+_ATPase"/>
</dbReference>
<comment type="similarity">
    <text evidence="2">Belongs to the ABC transporter superfamily.</text>
</comment>
<evidence type="ECO:0000256" key="5">
    <source>
        <dbReference type="ARBA" id="ARBA00022840"/>
    </source>
</evidence>
<protein>
    <submittedName>
        <fullName evidence="8">ABC transporter ATP-binding protein</fullName>
    </submittedName>
</protein>
<dbReference type="GO" id="GO:0005524">
    <property type="term" value="F:ATP binding"/>
    <property type="evidence" value="ECO:0007669"/>
    <property type="project" value="UniProtKB-KW"/>
</dbReference>
<evidence type="ECO:0000259" key="7">
    <source>
        <dbReference type="PROSITE" id="PS50893"/>
    </source>
</evidence>
<accession>A0A9Y2JHB8</accession>
<gene>
    <name evidence="8" type="ORF">QRX60_31005</name>
</gene>
<dbReference type="PANTHER" id="PTHR42711">
    <property type="entry name" value="ABC TRANSPORTER ATP-BINDING PROTEIN"/>
    <property type="match status" value="1"/>
</dbReference>
<keyword evidence="9" id="KW-1185">Reference proteome</keyword>
<dbReference type="InterPro" id="IPR003439">
    <property type="entry name" value="ABC_transporter-like_ATP-bd"/>
</dbReference>
<dbReference type="KEGG" id="amog:QRX60_31005"/>
<dbReference type="GO" id="GO:0016887">
    <property type="term" value="F:ATP hydrolysis activity"/>
    <property type="evidence" value="ECO:0007669"/>
    <property type="project" value="InterPro"/>
</dbReference>
<dbReference type="InterPro" id="IPR017871">
    <property type="entry name" value="ABC_transporter-like_CS"/>
</dbReference>
<dbReference type="PROSITE" id="PS00211">
    <property type="entry name" value="ABC_TRANSPORTER_1"/>
    <property type="match status" value="1"/>
</dbReference>
<reference evidence="8 9" key="1">
    <citation type="submission" date="2023-06" db="EMBL/GenBank/DDBJ databases">
        <authorList>
            <person name="Oyuntsetseg B."/>
            <person name="Kim S.B."/>
        </authorList>
    </citation>
    <scope>NUCLEOTIDE SEQUENCE [LARGE SCALE GENOMIC DNA]</scope>
    <source>
        <strain evidence="8 9">4-36</strain>
    </source>
</reference>
<dbReference type="InterPro" id="IPR050763">
    <property type="entry name" value="ABC_transporter_ATP-binding"/>
</dbReference>
<evidence type="ECO:0000313" key="9">
    <source>
        <dbReference type="Proteomes" id="UP001239397"/>
    </source>
</evidence>
<keyword evidence="5 8" id="KW-0067">ATP-binding</keyword>
<organism evidence="8 9">
    <name type="scientific">Amycolatopsis mongoliensis</name>
    <dbReference type="NCBI Taxonomy" id="715475"/>
    <lineage>
        <taxon>Bacteria</taxon>
        <taxon>Bacillati</taxon>
        <taxon>Actinomycetota</taxon>
        <taxon>Actinomycetes</taxon>
        <taxon>Pseudonocardiales</taxon>
        <taxon>Pseudonocardiaceae</taxon>
        <taxon>Amycolatopsis</taxon>
    </lineage>
</organism>
<dbReference type="EMBL" id="CP127295">
    <property type="protein sequence ID" value="WIX98482.1"/>
    <property type="molecule type" value="Genomic_DNA"/>
</dbReference>
<dbReference type="InterPro" id="IPR027417">
    <property type="entry name" value="P-loop_NTPase"/>
</dbReference>
<comment type="subcellular location">
    <subcellularLocation>
        <location evidence="1">Cell membrane</location>
        <topology evidence="1">Peripheral membrane protein</topology>
    </subcellularLocation>
</comment>
<evidence type="ECO:0000256" key="6">
    <source>
        <dbReference type="ARBA" id="ARBA00023251"/>
    </source>
</evidence>
<dbReference type="SUPFAM" id="SSF52540">
    <property type="entry name" value="P-loop containing nucleoside triphosphate hydrolases"/>
    <property type="match status" value="1"/>
</dbReference>
<sequence>MVRDKTIDVVGLVKRFGSFAAVDGLDLAVGRGEVHGFLGPNGAGKSTTIRVLLGLYRATAGRVRVLGLDPALRAAEVTRKVSYVPGEVNLWPNLSGQEVLDALAGLRGTRDVAAERRLAAEFALDTRRLVRTYSKGNRQKVILVAAFAAPTELLVLDEPTSGLDPLMEELFRSCVREAAAAGRTVLLSSHILAEAEELCESVTIIKDGKLVESGRLADMRHLAASEVTAKLSDDQVIAVKEGLSRIGLAGQVPMAHDLRLSVLREQVPAVLGLLAEAAAQDITCTPAKLEDLFLRHYEVAAR</sequence>
<name>A0A9Y2JHB8_9PSEU</name>
<dbReference type="Gene3D" id="3.40.50.300">
    <property type="entry name" value="P-loop containing nucleotide triphosphate hydrolases"/>
    <property type="match status" value="1"/>
</dbReference>